<name>A0ABM8H2L5_9MICO</name>
<dbReference type="Pfam" id="PF19985">
    <property type="entry name" value="DUF6421"/>
    <property type="match status" value="1"/>
</dbReference>
<accession>A0ABM8H2L5</accession>
<evidence type="ECO:0000313" key="2">
    <source>
        <dbReference type="EMBL" id="BDZ54991.1"/>
    </source>
</evidence>
<feature type="compositionally biased region" description="Low complexity" evidence="1">
    <location>
        <begin position="248"/>
        <end position="257"/>
    </location>
</feature>
<sequence>MSQSTTIETIVGEPEVLEDARRIEITDELIALADGVEHDPAWIRLKESATALHAMQVKDGSVPAEADRAPAGALVDAIIESVASLAPRFPHEAAYLEALQADFRRWKAEGLGVPDFLDSLVEFQPQLHRVDRLRHLVVFPMTTQNGSSDRHVEALVVETIWPEFIAHLEAGDYGNKLFVSLRLVDFTPGYDTNSAVLFPETVAMREIPQFTWGRSSRTARPPGTAGWCARHPRSPSSTCRPTPRRCSRTSPWPSARS</sequence>
<gene>
    <name evidence="2" type="ORF">GCM10025870_20640</name>
</gene>
<dbReference type="Proteomes" id="UP001321477">
    <property type="component" value="Chromosome"/>
</dbReference>
<dbReference type="EMBL" id="AP027734">
    <property type="protein sequence ID" value="BDZ54991.1"/>
    <property type="molecule type" value="Genomic_DNA"/>
</dbReference>
<protein>
    <submittedName>
        <fullName evidence="2">Uncharacterized protein</fullName>
    </submittedName>
</protein>
<evidence type="ECO:0000256" key="1">
    <source>
        <dbReference type="SAM" id="MobiDB-lite"/>
    </source>
</evidence>
<evidence type="ECO:0000313" key="3">
    <source>
        <dbReference type="Proteomes" id="UP001321477"/>
    </source>
</evidence>
<keyword evidence="3" id="KW-1185">Reference proteome</keyword>
<dbReference type="InterPro" id="IPR046306">
    <property type="entry name" value="DUF6421"/>
</dbReference>
<proteinExistence type="predicted"/>
<reference evidence="3" key="1">
    <citation type="journal article" date="2019" name="Int. J. Syst. Evol. Microbiol.">
        <title>The Global Catalogue of Microorganisms (GCM) 10K type strain sequencing project: providing services to taxonomists for standard genome sequencing and annotation.</title>
        <authorList>
            <consortium name="The Broad Institute Genomics Platform"/>
            <consortium name="The Broad Institute Genome Sequencing Center for Infectious Disease"/>
            <person name="Wu L."/>
            <person name="Ma J."/>
        </authorList>
    </citation>
    <scope>NUCLEOTIDE SEQUENCE [LARGE SCALE GENOMIC DNA]</scope>
    <source>
        <strain evidence="3">NBRC 109019</strain>
    </source>
</reference>
<feature type="region of interest" description="Disordered" evidence="1">
    <location>
        <begin position="214"/>
        <end position="257"/>
    </location>
</feature>
<organism evidence="2 3">
    <name type="scientific">Agromyces marinus</name>
    <dbReference type="NCBI Taxonomy" id="1389020"/>
    <lineage>
        <taxon>Bacteria</taxon>
        <taxon>Bacillati</taxon>
        <taxon>Actinomycetota</taxon>
        <taxon>Actinomycetes</taxon>
        <taxon>Micrococcales</taxon>
        <taxon>Microbacteriaceae</taxon>
        <taxon>Agromyces</taxon>
    </lineage>
</organism>